<sequence length="263" mass="30036">MPIKVETIGYNHDQETVSRPQGYPLFHWLQTVRGEGRIVIGGRRESLPENSGILLFPNEEHAYARTAERWETIYLTFGGEAAAEIVNSLEMTNSAIYYWEAGTGFAQMLPDTLAQLEREEDRFGLNASAKAYHFLIMLRKYGRQHKSSGISRNLGKLSPLTDWLERHYGNPGIGLAEMAECLGVSVRMLNMLFRETYGITPYNYLLHLRIQKGKELLTGNRKLTVKSVAGLTGFRDASHFIATFRRIVGMSPERFRKLFRPEF</sequence>
<dbReference type="Pfam" id="PF02311">
    <property type="entry name" value="AraC_binding"/>
    <property type="match status" value="1"/>
</dbReference>
<gene>
    <name evidence="5" type="ORF">PACILC2_09650</name>
</gene>
<keyword evidence="2" id="KW-0238">DNA-binding</keyword>
<evidence type="ECO:0000313" key="5">
    <source>
        <dbReference type="EMBL" id="GIQ62397.1"/>
    </source>
</evidence>
<dbReference type="InterPro" id="IPR003313">
    <property type="entry name" value="AraC-bd"/>
</dbReference>
<keyword evidence="1" id="KW-0805">Transcription regulation</keyword>
<keyword evidence="3" id="KW-0804">Transcription</keyword>
<protein>
    <recommendedName>
        <fullName evidence="4">HTH araC/xylS-type domain-containing protein</fullName>
    </recommendedName>
</protein>
<dbReference type="Pfam" id="PF12833">
    <property type="entry name" value="HTH_18"/>
    <property type="match status" value="1"/>
</dbReference>
<evidence type="ECO:0000256" key="3">
    <source>
        <dbReference type="ARBA" id="ARBA00023163"/>
    </source>
</evidence>
<dbReference type="InterPro" id="IPR009057">
    <property type="entry name" value="Homeodomain-like_sf"/>
</dbReference>
<keyword evidence="6" id="KW-1185">Reference proteome</keyword>
<accession>A0ABQ4N2J4</accession>
<organism evidence="5 6">
    <name type="scientific">Paenibacillus cisolokensis</name>
    <dbReference type="NCBI Taxonomy" id="1658519"/>
    <lineage>
        <taxon>Bacteria</taxon>
        <taxon>Bacillati</taxon>
        <taxon>Bacillota</taxon>
        <taxon>Bacilli</taxon>
        <taxon>Bacillales</taxon>
        <taxon>Paenibacillaceae</taxon>
        <taxon>Paenibacillus</taxon>
    </lineage>
</organism>
<evidence type="ECO:0000256" key="1">
    <source>
        <dbReference type="ARBA" id="ARBA00023015"/>
    </source>
</evidence>
<evidence type="ECO:0000259" key="4">
    <source>
        <dbReference type="PROSITE" id="PS01124"/>
    </source>
</evidence>
<dbReference type="Gene3D" id="1.10.10.60">
    <property type="entry name" value="Homeodomain-like"/>
    <property type="match status" value="1"/>
</dbReference>
<reference evidence="5 6" key="1">
    <citation type="submission" date="2021-04" db="EMBL/GenBank/DDBJ databases">
        <title>Draft genome sequence of Paenibacillus cisolokensis, LC2-13A.</title>
        <authorList>
            <person name="Uke A."/>
            <person name="Chhe C."/>
            <person name="Baramee S."/>
            <person name="Kosugi A."/>
        </authorList>
    </citation>
    <scope>NUCLEOTIDE SEQUENCE [LARGE SCALE GENOMIC DNA]</scope>
    <source>
        <strain evidence="5 6">LC2-13A</strain>
    </source>
</reference>
<proteinExistence type="predicted"/>
<dbReference type="PANTHER" id="PTHR46796">
    <property type="entry name" value="HTH-TYPE TRANSCRIPTIONAL ACTIVATOR RHAS-RELATED"/>
    <property type="match status" value="1"/>
</dbReference>
<evidence type="ECO:0000256" key="2">
    <source>
        <dbReference type="ARBA" id="ARBA00023125"/>
    </source>
</evidence>
<name>A0ABQ4N2J4_9BACL</name>
<dbReference type="SUPFAM" id="SSF46689">
    <property type="entry name" value="Homeodomain-like"/>
    <property type="match status" value="2"/>
</dbReference>
<dbReference type="SMART" id="SM00342">
    <property type="entry name" value="HTH_ARAC"/>
    <property type="match status" value="1"/>
</dbReference>
<dbReference type="InterPro" id="IPR037923">
    <property type="entry name" value="HTH-like"/>
</dbReference>
<dbReference type="EMBL" id="BOVJ01000030">
    <property type="protein sequence ID" value="GIQ62397.1"/>
    <property type="molecule type" value="Genomic_DNA"/>
</dbReference>
<dbReference type="PROSITE" id="PS01124">
    <property type="entry name" value="HTH_ARAC_FAMILY_2"/>
    <property type="match status" value="1"/>
</dbReference>
<dbReference type="InterPro" id="IPR018060">
    <property type="entry name" value="HTH_AraC"/>
</dbReference>
<dbReference type="Gene3D" id="2.60.120.280">
    <property type="entry name" value="Regulatory protein AraC"/>
    <property type="match status" value="1"/>
</dbReference>
<evidence type="ECO:0000313" key="6">
    <source>
        <dbReference type="Proteomes" id="UP000680304"/>
    </source>
</evidence>
<dbReference type="SUPFAM" id="SSF51215">
    <property type="entry name" value="Regulatory protein AraC"/>
    <property type="match status" value="1"/>
</dbReference>
<dbReference type="Proteomes" id="UP000680304">
    <property type="component" value="Unassembled WGS sequence"/>
</dbReference>
<dbReference type="InterPro" id="IPR050204">
    <property type="entry name" value="AraC_XylS_family_regulators"/>
</dbReference>
<comment type="caution">
    <text evidence="5">The sequence shown here is derived from an EMBL/GenBank/DDBJ whole genome shotgun (WGS) entry which is preliminary data.</text>
</comment>
<feature type="domain" description="HTH araC/xylS-type" evidence="4">
    <location>
        <begin position="158"/>
        <end position="258"/>
    </location>
</feature>